<accession>A0ABV6A9I3</accession>
<reference evidence="4 5" key="1">
    <citation type="submission" date="2024-09" db="EMBL/GenBank/DDBJ databases">
        <authorList>
            <person name="Sun Q."/>
            <person name="Mori K."/>
        </authorList>
    </citation>
    <scope>NUCLEOTIDE SEQUENCE [LARGE SCALE GENOMIC DNA]</scope>
    <source>
        <strain evidence="4 5">TBRC 7907</strain>
    </source>
</reference>
<comment type="pathway">
    <text evidence="1">Cofactor biosynthesis; adenosylcobalamin biosynthesis.</text>
</comment>
<keyword evidence="3 4" id="KW-0560">Oxidoreductase</keyword>
<gene>
    <name evidence="4" type="ORF">ACFFQA_32065</name>
</gene>
<dbReference type="Pfam" id="PF02571">
    <property type="entry name" value="CbiJ"/>
    <property type="match status" value="1"/>
</dbReference>
<keyword evidence="5" id="KW-1185">Reference proteome</keyword>
<evidence type="ECO:0000256" key="1">
    <source>
        <dbReference type="ARBA" id="ARBA00004953"/>
    </source>
</evidence>
<proteinExistence type="predicted"/>
<name>A0ABV6A9I3_9PSEU</name>
<comment type="caution">
    <text evidence="4">The sequence shown here is derived from an EMBL/GenBank/DDBJ whole genome shotgun (WGS) entry which is preliminary data.</text>
</comment>
<organism evidence="4 5">
    <name type="scientific">Allokutzneria oryzae</name>
    <dbReference type="NCBI Taxonomy" id="1378989"/>
    <lineage>
        <taxon>Bacteria</taxon>
        <taxon>Bacillati</taxon>
        <taxon>Actinomycetota</taxon>
        <taxon>Actinomycetes</taxon>
        <taxon>Pseudonocardiales</taxon>
        <taxon>Pseudonocardiaceae</taxon>
        <taxon>Allokutzneria</taxon>
    </lineage>
</organism>
<dbReference type="NCBIfam" id="TIGR00715">
    <property type="entry name" value="precor6x_red"/>
    <property type="match status" value="1"/>
</dbReference>
<dbReference type="GO" id="GO:0016491">
    <property type="term" value="F:oxidoreductase activity"/>
    <property type="evidence" value="ECO:0007669"/>
    <property type="project" value="UniProtKB-KW"/>
</dbReference>
<dbReference type="PANTHER" id="PTHR36925:SF1">
    <property type="entry name" value="COBALT-PRECORRIN-6A REDUCTASE"/>
    <property type="match status" value="1"/>
</dbReference>
<dbReference type="PANTHER" id="PTHR36925">
    <property type="entry name" value="COBALT-PRECORRIN-6A REDUCTASE"/>
    <property type="match status" value="1"/>
</dbReference>
<evidence type="ECO:0000313" key="5">
    <source>
        <dbReference type="Proteomes" id="UP001589693"/>
    </source>
</evidence>
<dbReference type="PROSITE" id="PS51014">
    <property type="entry name" value="COBK_CBIJ"/>
    <property type="match status" value="1"/>
</dbReference>
<evidence type="ECO:0000256" key="3">
    <source>
        <dbReference type="ARBA" id="ARBA00023002"/>
    </source>
</evidence>
<evidence type="ECO:0000313" key="4">
    <source>
        <dbReference type="EMBL" id="MFB9908596.1"/>
    </source>
</evidence>
<dbReference type="EMBL" id="JBHLZU010000027">
    <property type="protein sequence ID" value="MFB9908596.1"/>
    <property type="molecule type" value="Genomic_DNA"/>
</dbReference>
<protein>
    <submittedName>
        <fullName evidence="4">Cobalt-precorrin-6A reductase</fullName>
        <ecNumber evidence="4">1.3.1.106</ecNumber>
    </submittedName>
</protein>
<sequence length="247" mass="26266">MTATVLVLGGTGEARKLAAELAGEDLRVISSLAGRVRDPKLPVGEVRVGGFGGVEGLTTWLQDNAVDAVVDATHPFASTMTASAARATAMLGIAFLVLRRPGWAPEPGDRWHWVDSLDEAAEVLETLGDRVFLTTGRRDLPVFARLDKFFLVRSVDAPDTSLGRMRVVLGRGPFTVDGEIELLREHRVDVLVTKDSGGGMTAAKLVAARHLGLPVVILRRPPLPPAVTEVASVPEAVEWLIRGSGAG</sequence>
<dbReference type="RefSeq" id="WP_377860449.1">
    <property type="nucleotide sequence ID" value="NZ_JBHLZU010000027.1"/>
</dbReference>
<dbReference type="Proteomes" id="UP001589693">
    <property type="component" value="Unassembled WGS sequence"/>
</dbReference>
<dbReference type="NCBIfam" id="NF005968">
    <property type="entry name" value="PRK08057.1-2"/>
    <property type="match status" value="1"/>
</dbReference>
<evidence type="ECO:0000256" key="2">
    <source>
        <dbReference type="ARBA" id="ARBA00022573"/>
    </source>
</evidence>
<keyword evidence="2" id="KW-0169">Cobalamin biosynthesis</keyword>
<dbReference type="InterPro" id="IPR003723">
    <property type="entry name" value="Precorrin-6x_reduct"/>
</dbReference>
<dbReference type="EC" id="1.3.1.106" evidence="4"/>